<organism evidence="1 2">
    <name type="scientific">Neobacillus novalis</name>
    <dbReference type="NCBI Taxonomy" id="220687"/>
    <lineage>
        <taxon>Bacteria</taxon>
        <taxon>Bacillati</taxon>
        <taxon>Bacillota</taxon>
        <taxon>Bacilli</taxon>
        <taxon>Bacillales</taxon>
        <taxon>Bacillaceae</taxon>
        <taxon>Neobacillus</taxon>
    </lineage>
</organism>
<dbReference type="KEGG" id="nnv:QNH39_14905"/>
<dbReference type="AlphaFoldDB" id="A0AA95MHT0"/>
<sequence>MMLRLKLDPAKQTLIMVFFDTYLQLTEEEEQKVIEEVREMRAKETDKVMEIINSYERRGRELGKEEGKIEGKLEAIRMVAKRMKEKGRPIQEIAEMTGLQIEEIERL</sequence>
<protein>
    <submittedName>
        <fullName evidence="1">Transposase</fullName>
    </submittedName>
</protein>
<name>A0AA95MHT0_9BACI</name>
<evidence type="ECO:0000313" key="2">
    <source>
        <dbReference type="Proteomes" id="UP001178288"/>
    </source>
</evidence>
<accession>A0AA95MHT0</accession>
<dbReference type="EMBL" id="CP126114">
    <property type="protein sequence ID" value="WHY83974.1"/>
    <property type="molecule type" value="Genomic_DNA"/>
</dbReference>
<dbReference type="RefSeq" id="WP_066087969.1">
    <property type="nucleotide sequence ID" value="NZ_CP126114.1"/>
</dbReference>
<dbReference type="Proteomes" id="UP001178288">
    <property type="component" value="Chromosome"/>
</dbReference>
<keyword evidence="2" id="KW-1185">Reference proteome</keyword>
<gene>
    <name evidence="1" type="ORF">QNH39_14905</name>
</gene>
<evidence type="ECO:0000313" key="1">
    <source>
        <dbReference type="EMBL" id="WHY83974.1"/>
    </source>
</evidence>
<proteinExistence type="predicted"/>
<reference evidence="1" key="1">
    <citation type="submission" date="2023-05" db="EMBL/GenBank/DDBJ databases">
        <title>Comparative genomics of Bacillaceae isolates and their secondary metabolite potential.</title>
        <authorList>
            <person name="Song L."/>
            <person name="Nielsen L.J."/>
            <person name="Mohite O."/>
            <person name="Xu X."/>
            <person name="Weber T."/>
            <person name="Kovacs A.T."/>
        </authorList>
    </citation>
    <scope>NUCLEOTIDE SEQUENCE</scope>
    <source>
        <strain evidence="1">XLM17</strain>
    </source>
</reference>